<name>A0A285S898_9RHOB</name>
<evidence type="ECO:0000256" key="2">
    <source>
        <dbReference type="ARBA" id="ARBA00022691"/>
    </source>
</evidence>
<dbReference type="EMBL" id="OBMT01000003">
    <property type="protein sequence ID" value="SOC03435.1"/>
    <property type="molecule type" value="Genomic_DNA"/>
</dbReference>
<accession>A0A285S898</accession>
<proteinExistence type="predicted"/>
<keyword evidence="4" id="KW-0408">Iron</keyword>
<dbReference type="CDD" id="cd01335">
    <property type="entry name" value="Radical_SAM"/>
    <property type="match status" value="1"/>
</dbReference>
<dbReference type="InterPro" id="IPR013785">
    <property type="entry name" value="Aldolase_TIM"/>
</dbReference>
<evidence type="ECO:0000313" key="8">
    <source>
        <dbReference type="Proteomes" id="UP000219111"/>
    </source>
</evidence>
<dbReference type="GO" id="GO:0003824">
    <property type="term" value="F:catalytic activity"/>
    <property type="evidence" value="ECO:0007669"/>
    <property type="project" value="InterPro"/>
</dbReference>
<dbReference type="GO" id="GO:0051536">
    <property type="term" value="F:iron-sulfur cluster binding"/>
    <property type="evidence" value="ECO:0007669"/>
    <property type="project" value="UniProtKB-KW"/>
</dbReference>
<dbReference type="InterPro" id="IPR050377">
    <property type="entry name" value="Radical_SAM_PqqE_MftC-like"/>
</dbReference>
<sequence>MSTAVLLYTMRCNIACAHCSVHSGPGRRGEMDLERARAYVDQLAAMPEIRFIDISGGEPMLHPQEVTALIEHIKRRGKSVRLTTNGFWAATPRRAEEMLRHLKAAGLDAVGLSLDKWHLDYLPASIARNYVDAARVVGFAPLVSCVVRGDCADPRAGAPEDLRVLLDFYGLGEERATDLNDWGRYMDSLAPEARAEFLAETIRERLLVNWQYLTGEGRAAEKLHKEVVWRPLSATPEERCSVAGRMPTVDQDGRLFPCCAPWVNHPERAYAAPPGRLGQAIHEMEARPALRVIRQWGPKRLMLALIARGHSFPRDNSGICNLCGQMLATADLEELDRAAEDVLRAQTAGREVMAEI</sequence>
<dbReference type="InterPro" id="IPR058240">
    <property type="entry name" value="rSAM_sf"/>
</dbReference>
<keyword evidence="2" id="KW-0949">S-adenosyl-L-methionine</keyword>
<dbReference type="PANTHER" id="PTHR11228:SF7">
    <property type="entry name" value="PQQA PEPTIDE CYCLASE"/>
    <property type="match status" value="1"/>
</dbReference>
<protein>
    <submittedName>
        <fullName evidence="7">MoaA/NifB/PqqE/SkfB family radical SAM enzyme</fullName>
    </submittedName>
</protein>
<reference evidence="8" key="1">
    <citation type="submission" date="2017-08" db="EMBL/GenBank/DDBJ databases">
        <authorList>
            <person name="Varghese N."/>
            <person name="Submissions S."/>
        </authorList>
    </citation>
    <scope>NUCLEOTIDE SEQUENCE [LARGE SCALE GENOMIC DNA]</scope>
    <source>
        <strain evidence="8">JA276</strain>
    </source>
</reference>
<feature type="domain" description="Radical SAM core" evidence="6">
    <location>
        <begin position="1"/>
        <end position="218"/>
    </location>
</feature>
<evidence type="ECO:0000256" key="3">
    <source>
        <dbReference type="ARBA" id="ARBA00022723"/>
    </source>
</evidence>
<dbReference type="Proteomes" id="UP000219111">
    <property type="component" value="Unassembled WGS sequence"/>
</dbReference>
<dbReference type="SFLD" id="SFLDG01067">
    <property type="entry name" value="SPASM/twitch_domain_containing"/>
    <property type="match status" value="1"/>
</dbReference>
<dbReference type="GO" id="GO:0046872">
    <property type="term" value="F:metal ion binding"/>
    <property type="evidence" value="ECO:0007669"/>
    <property type="project" value="UniProtKB-KW"/>
</dbReference>
<evidence type="ECO:0000313" key="7">
    <source>
        <dbReference type="EMBL" id="SOC03435.1"/>
    </source>
</evidence>
<dbReference type="PANTHER" id="PTHR11228">
    <property type="entry name" value="RADICAL SAM DOMAIN PROTEIN"/>
    <property type="match status" value="1"/>
</dbReference>
<dbReference type="SFLD" id="SFLDS00029">
    <property type="entry name" value="Radical_SAM"/>
    <property type="match status" value="1"/>
</dbReference>
<comment type="cofactor">
    <cofactor evidence="1">
        <name>[4Fe-4S] cluster</name>
        <dbReference type="ChEBI" id="CHEBI:49883"/>
    </cofactor>
</comment>
<evidence type="ECO:0000256" key="5">
    <source>
        <dbReference type="ARBA" id="ARBA00023014"/>
    </source>
</evidence>
<dbReference type="RefSeq" id="WP_097069556.1">
    <property type="nucleotide sequence ID" value="NZ_OBMT01000003.1"/>
</dbReference>
<evidence type="ECO:0000259" key="6">
    <source>
        <dbReference type="PROSITE" id="PS51918"/>
    </source>
</evidence>
<dbReference type="SUPFAM" id="SSF102114">
    <property type="entry name" value="Radical SAM enzymes"/>
    <property type="match status" value="1"/>
</dbReference>
<dbReference type="PROSITE" id="PS51918">
    <property type="entry name" value="RADICAL_SAM"/>
    <property type="match status" value="1"/>
</dbReference>
<dbReference type="AlphaFoldDB" id="A0A285S898"/>
<keyword evidence="5" id="KW-0411">Iron-sulfur</keyword>
<keyword evidence="3" id="KW-0479">Metal-binding</keyword>
<keyword evidence="8" id="KW-1185">Reference proteome</keyword>
<dbReference type="InterPro" id="IPR007197">
    <property type="entry name" value="rSAM"/>
</dbReference>
<dbReference type="Pfam" id="PF04055">
    <property type="entry name" value="Radical_SAM"/>
    <property type="match status" value="1"/>
</dbReference>
<evidence type="ECO:0000256" key="4">
    <source>
        <dbReference type="ARBA" id="ARBA00023004"/>
    </source>
</evidence>
<dbReference type="OrthoDB" id="9792276at2"/>
<dbReference type="Gene3D" id="3.20.20.70">
    <property type="entry name" value="Aldolase class I"/>
    <property type="match status" value="1"/>
</dbReference>
<evidence type="ECO:0000256" key="1">
    <source>
        <dbReference type="ARBA" id="ARBA00001966"/>
    </source>
</evidence>
<organism evidence="7 8">
    <name type="scientific">Rhodobacter maris</name>
    <dbReference type="NCBI Taxonomy" id="446682"/>
    <lineage>
        <taxon>Bacteria</taxon>
        <taxon>Pseudomonadati</taxon>
        <taxon>Pseudomonadota</taxon>
        <taxon>Alphaproteobacteria</taxon>
        <taxon>Rhodobacterales</taxon>
        <taxon>Rhodobacter group</taxon>
        <taxon>Rhodobacter</taxon>
    </lineage>
</organism>
<gene>
    <name evidence="7" type="ORF">SAMN05877831_103362</name>
</gene>